<accession>X1LA79</accession>
<sequence length="31" mass="3289">AGVSVLVAGAGQIKIVNTEHLTQPMPYSEDY</sequence>
<evidence type="ECO:0000313" key="1">
    <source>
        <dbReference type="EMBL" id="GAH91028.1"/>
    </source>
</evidence>
<feature type="non-terminal residue" evidence="1">
    <location>
        <position position="1"/>
    </location>
</feature>
<proteinExistence type="predicted"/>
<comment type="caution">
    <text evidence="1">The sequence shown here is derived from an EMBL/GenBank/DDBJ whole genome shotgun (WGS) entry which is preliminary data.</text>
</comment>
<name>X1LA79_9ZZZZ</name>
<protein>
    <submittedName>
        <fullName evidence="1">Uncharacterized protein</fullName>
    </submittedName>
</protein>
<dbReference type="EMBL" id="BARV01002333">
    <property type="protein sequence ID" value="GAH91028.1"/>
    <property type="molecule type" value="Genomic_DNA"/>
</dbReference>
<dbReference type="AlphaFoldDB" id="X1LA79"/>
<gene>
    <name evidence="1" type="ORF">S06H3_06104</name>
</gene>
<organism evidence="1">
    <name type="scientific">marine sediment metagenome</name>
    <dbReference type="NCBI Taxonomy" id="412755"/>
    <lineage>
        <taxon>unclassified sequences</taxon>
        <taxon>metagenomes</taxon>
        <taxon>ecological metagenomes</taxon>
    </lineage>
</organism>
<reference evidence="1" key="1">
    <citation type="journal article" date="2014" name="Front. Microbiol.">
        <title>High frequency of phylogenetically diverse reductive dehalogenase-homologous genes in deep subseafloor sedimentary metagenomes.</title>
        <authorList>
            <person name="Kawai M."/>
            <person name="Futagami T."/>
            <person name="Toyoda A."/>
            <person name="Takaki Y."/>
            <person name="Nishi S."/>
            <person name="Hori S."/>
            <person name="Arai W."/>
            <person name="Tsubouchi T."/>
            <person name="Morono Y."/>
            <person name="Uchiyama I."/>
            <person name="Ito T."/>
            <person name="Fujiyama A."/>
            <person name="Inagaki F."/>
            <person name="Takami H."/>
        </authorList>
    </citation>
    <scope>NUCLEOTIDE SEQUENCE</scope>
    <source>
        <strain evidence="1">Expedition CK06-06</strain>
    </source>
</reference>